<evidence type="ECO:0000256" key="2">
    <source>
        <dbReference type="ARBA" id="ARBA00029447"/>
    </source>
</evidence>
<dbReference type="PROSITE" id="PS50111">
    <property type="entry name" value="CHEMOTAXIS_TRANSDUC_2"/>
    <property type="match status" value="1"/>
</dbReference>
<dbReference type="SUPFAM" id="SSF58104">
    <property type="entry name" value="Methyl-accepting chemotaxis protein (MCP) signaling domain"/>
    <property type="match status" value="1"/>
</dbReference>
<dbReference type="CDD" id="cd06225">
    <property type="entry name" value="HAMP"/>
    <property type="match status" value="1"/>
</dbReference>
<protein>
    <submittedName>
        <fullName evidence="8">HAMP domain-containing methyl-accepting chemotaxis protein</fullName>
    </submittedName>
</protein>
<sequence>MTLSIKGRFVAMVLTAAAIMMAGTAFAFYTFRQAFMREIGTADGAKQFLSGNVAANIDGLIMDQMITIGLVVSPVGLAFLGLAIILALGIARPLNRLQAGLDKLSDGNFDIEIEGAGRSDEIGAIARSVIAFRGNLAERAREQARQELAHQEALSEERKSLMQDVADDFEKSVLGVVAALTKAAGSVESNSMELSSAVNSSLQAVQEVHIATSEAASSVEIVTNSADRLSGSLRRVREDVDQATDIASTAVQEARKTDEIVGRLSETGRAIGEIVELISRIASQTNLLALNATIEAARAGEAGRGFAVVANEVKVLAEQTTKATDDISAQVAAVQEVAELSETAIRSITETIGRISEISGKIREAVEEQSAATQEISSNALTARASSDQVTSNVGTLSGVMETSRSATGEMHRASSELGQLSSSLEAQVSQFLQSVRAA</sequence>
<dbReference type="PROSITE" id="PS50885">
    <property type="entry name" value="HAMP"/>
    <property type="match status" value="1"/>
</dbReference>
<feature type="transmembrane region" description="Helical" evidence="5">
    <location>
        <begin position="66"/>
        <end position="91"/>
    </location>
</feature>
<keyword evidence="5" id="KW-1133">Transmembrane helix</keyword>
<name>A0ABT3R9S4_9HYPH</name>
<evidence type="ECO:0000259" key="6">
    <source>
        <dbReference type="PROSITE" id="PS50111"/>
    </source>
</evidence>
<evidence type="ECO:0000256" key="4">
    <source>
        <dbReference type="SAM" id="MobiDB-lite"/>
    </source>
</evidence>
<dbReference type="InterPro" id="IPR004089">
    <property type="entry name" value="MCPsignal_dom"/>
</dbReference>
<feature type="domain" description="Methyl-accepting transducer" evidence="6">
    <location>
        <begin position="169"/>
        <end position="419"/>
    </location>
</feature>
<evidence type="ECO:0000256" key="5">
    <source>
        <dbReference type="SAM" id="Phobius"/>
    </source>
</evidence>
<feature type="domain" description="HAMP" evidence="7">
    <location>
        <begin position="88"/>
        <end position="141"/>
    </location>
</feature>
<dbReference type="InterPro" id="IPR003660">
    <property type="entry name" value="HAMP_dom"/>
</dbReference>
<dbReference type="Pfam" id="PF00015">
    <property type="entry name" value="MCPsignal"/>
    <property type="match status" value="1"/>
</dbReference>
<dbReference type="SMART" id="SM00304">
    <property type="entry name" value="HAMP"/>
    <property type="match status" value="2"/>
</dbReference>
<evidence type="ECO:0000313" key="9">
    <source>
        <dbReference type="Proteomes" id="UP001300261"/>
    </source>
</evidence>
<accession>A0ABT3R9S4</accession>
<dbReference type="Gene3D" id="1.10.287.950">
    <property type="entry name" value="Methyl-accepting chemotaxis protein"/>
    <property type="match status" value="1"/>
</dbReference>
<feature type="compositionally biased region" description="Polar residues" evidence="4">
    <location>
        <begin position="392"/>
        <end position="407"/>
    </location>
</feature>
<dbReference type="Gene3D" id="6.10.340.10">
    <property type="match status" value="1"/>
</dbReference>
<evidence type="ECO:0000313" key="8">
    <source>
        <dbReference type="EMBL" id="MCX2725849.1"/>
    </source>
</evidence>
<dbReference type="Pfam" id="PF00672">
    <property type="entry name" value="HAMP"/>
    <property type="match status" value="1"/>
</dbReference>
<feature type="region of interest" description="Disordered" evidence="4">
    <location>
        <begin position="392"/>
        <end position="420"/>
    </location>
</feature>
<evidence type="ECO:0000256" key="1">
    <source>
        <dbReference type="ARBA" id="ARBA00023224"/>
    </source>
</evidence>
<dbReference type="RefSeq" id="WP_265966998.1">
    <property type="nucleotide sequence ID" value="NZ_JAPEVI010000003.1"/>
</dbReference>
<comment type="similarity">
    <text evidence="2">Belongs to the methyl-accepting chemotaxis (MCP) protein family.</text>
</comment>
<reference evidence="8 9" key="1">
    <citation type="journal article" date="2016" name="Int. J. Syst. Evol. Microbiol.">
        <title>Labrenzia salina sp. nov., isolated from the rhizosphere of the halophyte Arthrocnemum macrostachyum.</title>
        <authorList>
            <person name="Camacho M."/>
            <person name="Redondo-Gomez S."/>
            <person name="Rodriguez-Llorente I."/>
            <person name="Rohde M."/>
            <person name="Sproer C."/>
            <person name="Schumann P."/>
            <person name="Klenk H.P."/>
            <person name="Montero-Calasanz M.D.C."/>
        </authorList>
    </citation>
    <scope>NUCLEOTIDE SEQUENCE [LARGE SCALE GENOMIC DNA]</scope>
    <source>
        <strain evidence="8 9">DSM 29163</strain>
    </source>
</reference>
<keyword evidence="5" id="KW-0812">Transmembrane</keyword>
<keyword evidence="1 3" id="KW-0807">Transducer</keyword>
<dbReference type="Proteomes" id="UP001300261">
    <property type="component" value="Unassembled WGS sequence"/>
</dbReference>
<organism evidence="8 9">
    <name type="scientific">Roseibium salinum</name>
    <dbReference type="NCBI Taxonomy" id="1604349"/>
    <lineage>
        <taxon>Bacteria</taxon>
        <taxon>Pseudomonadati</taxon>
        <taxon>Pseudomonadota</taxon>
        <taxon>Alphaproteobacteria</taxon>
        <taxon>Hyphomicrobiales</taxon>
        <taxon>Stappiaceae</taxon>
        <taxon>Roseibium</taxon>
    </lineage>
</organism>
<dbReference type="SMART" id="SM00283">
    <property type="entry name" value="MA"/>
    <property type="match status" value="1"/>
</dbReference>
<keyword evidence="5" id="KW-0472">Membrane</keyword>
<comment type="caution">
    <text evidence="8">The sequence shown here is derived from an EMBL/GenBank/DDBJ whole genome shotgun (WGS) entry which is preliminary data.</text>
</comment>
<dbReference type="PANTHER" id="PTHR32089:SF112">
    <property type="entry name" value="LYSOZYME-LIKE PROTEIN-RELATED"/>
    <property type="match status" value="1"/>
</dbReference>
<keyword evidence="9" id="KW-1185">Reference proteome</keyword>
<proteinExistence type="inferred from homology"/>
<gene>
    <name evidence="8" type="ORF">ON753_26420</name>
</gene>
<evidence type="ECO:0000259" key="7">
    <source>
        <dbReference type="PROSITE" id="PS50885"/>
    </source>
</evidence>
<dbReference type="EMBL" id="JAPEVI010000003">
    <property type="protein sequence ID" value="MCX2725849.1"/>
    <property type="molecule type" value="Genomic_DNA"/>
</dbReference>
<evidence type="ECO:0000256" key="3">
    <source>
        <dbReference type="PROSITE-ProRule" id="PRU00284"/>
    </source>
</evidence>
<dbReference type="PANTHER" id="PTHR32089">
    <property type="entry name" value="METHYL-ACCEPTING CHEMOTAXIS PROTEIN MCPB"/>
    <property type="match status" value="1"/>
</dbReference>